<accession>A0A2L0V0S2</accession>
<dbReference type="KEGG" id="vg:40088668"/>
<keyword evidence="1" id="KW-0472">Membrane</keyword>
<organism evidence="2 3">
    <name type="scientific">Agrobacterium phage Atu_ph07</name>
    <dbReference type="NCBI Taxonomy" id="2024264"/>
    <lineage>
        <taxon>Viruses</taxon>
        <taxon>Duplodnaviria</taxon>
        <taxon>Heunggongvirae</taxon>
        <taxon>Uroviricota</taxon>
        <taxon>Caudoviricetes</taxon>
        <taxon>Polybotosvirus</taxon>
        <taxon>Polybotosvirus Atuph07</taxon>
    </lineage>
</organism>
<dbReference type="RefSeq" id="YP_009612330.1">
    <property type="nucleotide sequence ID" value="NC_042013.1"/>
</dbReference>
<keyword evidence="3" id="KW-1185">Reference proteome</keyword>
<evidence type="ECO:0000256" key="1">
    <source>
        <dbReference type="SAM" id="Phobius"/>
    </source>
</evidence>
<dbReference type="GeneID" id="40088668"/>
<dbReference type="Proteomes" id="UP000223025">
    <property type="component" value="Segment"/>
</dbReference>
<evidence type="ECO:0000313" key="3">
    <source>
        <dbReference type="Proteomes" id="UP000223025"/>
    </source>
</evidence>
<feature type="transmembrane region" description="Helical" evidence="1">
    <location>
        <begin position="34"/>
        <end position="51"/>
    </location>
</feature>
<keyword evidence="1" id="KW-1133">Transmembrane helix</keyword>
<keyword evidence="1" id="KW-0812">Transmembrane</keyword>
<proteinExistence type="predicted"/>
<dbReference type="EMBL" id="MF403008">
    <property type="protein sequence ID" value="AUZ95422.1"/>
    <property type="molecule type" value="Genomic_DNA"/>
</dbReference>
<name>A0A2L0V0S2_9CAUD</name>
<protein>
    <submittedName>
        <fullName evidence="2">Uncharacterized protein</fullName>
    </submittedName>
</protein>
<reference evidence="2 3" key="1">
    <citation type="submission" date="2017-06" db="EMBL/GenBank/DDBJ databases">
        <authorList>
            <person name="Kim H.J."/>
            <person name="Triplett B.A."/>
        </authorList>
    </citation>
    <scope>NUCLEOTIDE SEQUENCE [LARGE SCALE GENOMIC DNA]</scope>
</reference>
<feature type="transmembrane region" description="Helical" evidence="1">
    <location>
        <begin position="6"/>
        <end position="22"/>
    </location>
</feature>
<evidence type="ECO:0000313" key="2">
    <source>
        <dbReference type="EMBL" id="AUZ95422.1"/>
    </source>
</evidence>
<sequence length="52" mass="5569">MIYVTVIGLAMLATSMGMMLYYRNQETPAIADYLAGLSVILILAGLFAGNIV</sequence>